<reference evidence="2 3" key="1">
    <citation type="journal article" date="2010" name="Virol. J.">
        <title>Genomes of the T4-related bacteriophages as windows on microbial genome evolution.</title>
        <authorList>
            <person name="Petrov V.M."/>
            <person name="Ratnayaka S."/>
            <person name="Nolan J.M."/>
            <person name="Miller E.S."/>
            <person name="Karam J.D."/>
        </authorList>
    </citation>
    <scope>NUCLEOTIDE SEQUENCE [LARGE SCALE GENOMIC DNA]</scope>
</reference>
<sequence>MSVTLPATKQAKVGDTVALEPTITPDVVEGATFQWFKNGEEIVDKTERSITFEPVEQTDSGVYTVSVTVDSEPTVSTPCTLTVTAEPEPEPDPTASDWYIHDLRPARDRGFTWIGWWVLDEIQTALKEDFDWVADPENPRFKHQNVLKALADNKDKWEDIEIQESRNGYILLLSDLTP</sequence>
<dbReference type="InterPro" id="IPR003599">
    <property type="entry name" value="Ig_sub"/>
</dbReference>
<accession>E5EPX1</accession>
<dbReference type="OrthoDB" id="20925at10239"/>
<evidence type="ECO:0000313" key="2">
    <source>
        <dbReference type="EMBL" id="ADG60087.1"/>
    </source>
</evidence>
<evidence type="ECO:0000313" key="3">
    <source>
        <dbReference type="Proteomes" id="UP000008731"/>
    </source>
</evidence>
<dbReference type="GeneID" id="9926621"/>
<dbReference type="SMART" id="SM00409">
    <property type="entry name" value="IG"/>
    <property type="match status" value="1"/>
</dbReference>
<dbReference type="InterPro" id="IPR036179">
    <property type="entry name" value="Ig-like_dom_sf"/>
</dbReference>
<dbReference type="PROSITE" id="PS50835">
    <property type="entry name" value="IG_LIKE"/>
    <property type="match status" value="1"/>
</dbReference>
<proteinExistence type="predicted"/>
<dbReference type="InterPro" id="IPR013783">
    <property type="entry name" value="Ig-like_fold"/>
</dbReference>
<protein>
    <submittedName>
        <fullName evidence="2">Hoc head outer capsid protein</fullName>
    </submittedName>
</protein>
<dbReference type="Proteomes" id="UP000008731">
    <property type="component" value="Segment"/>
</dbReference>
<evidence type="ECO:0000259" key="1">
    <source>
        <dbReference type="PROSITE" id="PS50835"/>
    </source>
</evidence>
<dbReference type="Gene3D" id="2.60.40.10">
    <property type="entry name" value="Immunoglobulins"/>
    <property type="match status" value="1"/>
</dbReference>
<organism evidence="2 3">
    <name type="scientific">Acinetobacter phage Acj9</name>
    <dbReference type="NCBI Taxonomy" id="760939"/>
    <lineage>
        <taxon>Viruses</taxon>
        <taxon>Duplodnaviria</taxon>
        <taxon>Heunggongvirae</taxon>
        <taxon>Uroviricota</taxon>
        <taxon>Caudoviricetes</taxon>
        <taxon>Pantevenvirales</taxon>
        <taxon>Straboviridae</taxon>
        <taxon>Twarogvirinae</taxon>
        <taxon>Acajnonavirus</taxon>
        <taxon>Acajnonavirus acj9</taxon>
    </lineage>
</organism>
<dbReference type="SUPFAM" id="SSF48726">
    <property type="entry name" value="Immunoglobulin"/>
    <property type="match status" value="1"/>
</dbReference>
<keyword evidence="3" id="KW-1185">Reference proteome</keyword>
<name>E5EPX1_9CAUD</name>
<dbReference type="EMBL" id="HM004124">
    <property type="protein sequence ID" value="ADG60087.1"/>
    <property type="molecule type" value="Genomic_DNA"/>
</dbReference>
<feature type="domain" description="Ig-like" evidence="1">
    <location>
        <begin position="1"/>
        <end position="76"/>
    </location>
</feature>
<dbReference type="RefSeq" id="YP_004010324.1">
    <property type="nucleotide sequence ID" value="NC_014663.1"/>
</dbReference>
<dbReference type="CDD" id="cd00096">
    <property type="entry name" value="Ig"/>
    <property type="match status" value="1"/>
</dbReference>
<dbReference type="InterPro" id="IPR007110">
    <property type="entry name" value="Ig-like_dom"/>
</dbReference>
<gene>
    <name evidence="2" type="primary">hoc</name>
    <name evidence="2" type="ORF">Acj9p187</name>
</gene>
<dbReference type="KEGG" id="vg:9926621"/>